<reference evidence="2" key="1">
    <citation type="submission" date="2021-08" db="EMBL/GenBank/DDBJ databases">
        <authorList>
            <person name="Zhang H."/>
            <person name="Xu M."/>
            <person name="Yu Z."/>
            <person name="Yang L."/>
            <person name="Cai Y."/>
        </authorList>
    </citation>
    <scope>NUCLEOTIDE SEQUENCE</scope>
    <source>
        <strain evidence="2">CHL1</strain>
    </source>
</reference>
<evidence type="ECO:0000256" key="1">
    <source>
        <dbReference type="SAM" id="Phobius"/>
    </source>
</evidence>
<dbReference type="Proteomes" id="UP000825701">
    <property type="component" value="Chromosome"/>
</dbReference>
<dbReference type="EMBL" id="CP081869">
    <property type="protein sequence ID" value="QZO00401.1"/>
    <property type="molecule type" value="Genomic_DNA"/>
</dbReference>
<keyword evidence="1" id="KW-1133">Transmembrane helix</keyword>
<keyword evidence="1" id="KW-0812">Transmembrane</keyword>
<organism evidence="2 3">
    <name type="scientific">Chenggangzhangella methanolivorans</name>
    <dbReference type="NCBI Taxonomy" id="1437009"/>
    <lineage>
        <taxon>Bacteria</taxon>
        <taxon>Pseudomonadati</taxon>
        <taxon>Pseudomonadota</taxon>
        <taxon>Alphaproteobacteria</taxon>
        <taxon>Hyphomicrobiales</taxon>
        <taxon>Methylopilaceae</taxon>
        <taxon>Chenggangzhangella</taxon>
    </lineage>
</organism>
<name>A0A9E6R8Z3_9HYPH</name>
<dbReference type="RefSeq" id="WP_261403598.1">
    <property type="nucleotide sequence ID" value="NZ_CP081869.1"/>
</dbReference>
<sequence length="168" mass="17422">MSRLSIAALVLSFAALLLGVAGPALDPAVLREQISFADAAAQRAEPVQPEGERSLHEEAGRWLARKIRERNDRAAQEERTAAPAPVEEPGLFGSSARFVVPIVVLIALSGAALAVVDWLRTRAVRGNLTAAVVAGAAIALPFVWTALATAMAFAGVLIALVIVGAIVG</sequence>
<keyword evidence="1" id="KW-0472">Membrane</keyword>
<dbReference type="AlphaFoldDB" id="A0A9E6R8Z3"/>
<feature type="transmembrane region" description="Helical" evidence="1">
    <location>
        <begin position="126"/>
        <end position="144"/>
    </location>
</feature>
<proteinExistence type="predicted"/>
<feature type="transmembrane region" description="Helical" evidence="1">
    <location>
        <begin position="150"/>
        <end position="167"/>
    </location>
</feature>
<protein>
    <submittedName>
        <fullName evidence="2">Uncharacterized protein</fullName>
    </submittedName>
</protein>
<accession>A0A9E6R8Z3</accession>
<evidence type="ECO:0000313" key="2">
    <source>
        <dbReference type="EMBL" id="QZO00401.1"/>
    </source>
</evidence>
<evidence type="ECO:0000313" key="3">
    <source>
        <dbReference type="Proteomes" id="UP000825701"/>
    </source>
</evidence>
<gene>
    <name evidence="2" type="ORF">K6K41_01130</name>
</gene>
<feature type="transmembrane region" description="Helical" evidence="1">
    <location>
        <begin position="98"/>
        <end position="119"/>
    </location>
</feature>
<keyword evidence="3" id="KW-1185">Reference proteome</keyword>
<dbReference type="KEGG" id="cmet:K6K41_01130"/>